<evidence type="ECO:0000256" key="4">
    <source>
        <dbReference type="ARBA" id="ARBA00022692"/>
    </source>
</evidence>
<proteinExistence type="inferred from homology"/>
<dbReference type="GO" id="GO:0042158">
    <property type="term" value="P:lipoprotein biosynthetic process"/>
    <property type="evidence" value="ECO:0007669"/>
    <property type="project" value="InterPro"/>
</dbReference>
<feature type="transmembrane region" description="Helical" evidence="7">
    <location>
        <begin position="200"/>
        <end position="217"/>
    </location>
</feature>
<evidence type="ECO:0008006" key="9">
    <source>
        <dbReference type="Google" id="ProtNLM"/>
    </source>
</evidence>
<dbReference type="NCBIfam" id="TIGR00544">
    <property type="entry name" value="lgt"/>
    <property type="match status" value="1"/>
</dbReference>
<dbReference type="PANTHER" id="PTHR30589">
    <property type="entry name" value="PROLIPOPROTEIN DIACYLGLYCERYL TRANSFERASE"/>
    <property type="match status" value="1"/>
</dbReference>
<name>K2GYU4_9BACT</name>
<evidence type="ECO:0000256" key="6">
    <source>
        <dbReference type="ARBA" id="ARBA00023136"/>
    </source>
</evidence>
<dbReference type="PANTHER" id="PTHR30589:SF0">
    <property type="entry name" value="PHOSPHATIDYLGLYCEROL--PROLIPOPROTEIN DIACYLGLYCERYL TRANSFERASE"/>
    <property type="match status" value="1"/>
</dbReference>
<comment type="similarity">
    <text evidence="1">Belongs to the Lgt family.</text>
</comment>
<keyword evidence="6 7" id="KW-0472">Membrane</keyword>
<feature type="transmembrane region" description="Helical" evidence="7">
    <location>
        <begin position="16"/>
        <end position="33"/>
    </location>
</feature>
<dbReference type="GO" id="GO:0005886">
    <property type="term" value="C:plasma membrane"/>
    <property type="evidence" value="ECO:0007669"/>
    <property type="project" value="InterPro"/>
</dbReference>
<accession>K2GYU4</accession>
<evidence type="ECO:0000313" key="8">
    <source>
        <dbReference type="EMBL" id="EKE28600.1"/>
    </source>
</evidence>
<feature type="transmembrane region" description="Helical" evidence="7">
    <location>
        <begin position="229"/>
        <end position="253"/>
    </location>
</feature>
<evidence type="ECO:0000256" key="5">
    <source>
        <dbReference type="ARBA" id="ARBA00022989"/>
    </source>
</evidence>
<organism evidence="8">
    <name type="scientific">uncultured bacterium</name>
    <name type="common">gcode 4</name>
    <dbReference type="NCBI Taxonomy" id="1234023"/>
    <lineage>
        <taxon>Bacteria</taxon>
        <taxon>environmental samples</taxon>
    </lineage>
</organism>
<protein>
    <recommendedName>
        <fullName evidence="9">Prolipoprotein diacylglyceryl transferase</fullName>
    </recommendedName>
</protein>
<feature type="transmembrane region" description="Helical" evidence="7">
    <location>
        <begin position="85"/>
        <end position="103"/>
    </location>
</feature>
<comment type="caution">
    <text evidence="8">The sequence shown here is derived from an EMBL/GenBank/DDBJ whole genome shotgun (WGS) entry which is preliminary data.</text>
</comment>
<dbReference type="AlphaFoldDB" id="K2GYU4"/>
<gene>
    <name evidence="8" type="ORF">ACD_3C00040G0001</name>
</gene>
<feature type="transmembrane region" description="Helical" evidence="7">
    <location>
        <begin position="45"/>
        <end position="65"/>
    </location>
</feature>
<dbReference type="EMBL" id="AMFJ01000314">
    <property type="protein sequence ID" value="EKE28600.1"/>
    <property type="molecule type" value="Genomic_DNA"/>
</dbReference>
<evidence type="ECO:0000256" key="3">
    <source>
        <dbReference type="ARBA" id="ARBA00022679"/>
    </source>
</evidence>
<reference evidence="8" key="1">
    <citation type="journal article" date="2012" name="Science">
        <title>Fermentation, hydrogen, and sulfur metabolism in multiple uncultivated bacterial phyla.</title>
        <authorList>
            <person name="Wrighton K.C."/>
            <person name="Thomas B.C."/>
            <person name="Sharon I."/>
            <person name="Miller C.S."/>
            <person name="Castelle C.J."/>
            <person name="VerBerkmoes N.C."/>
            <person name="Wilkins M.J."/>
            <person name="Hettich R.L."/>
            <person name="Lipton M.S."/>
            <person name="Williams K.H."/>
            <person name="Long P.E."/>
            <person name="Banfield J.F."/>
        </authorList>
    </citation>
    <scope>NUCLEOTIDE SEQUENCE [LARGE SCALE GENOMIC DNA]</scope>
</reference>
<keyword evidence="4 7" id="KW-0812">Transmembrane</keyword>
<dbReference type="Pfam" id="PF01790">
    <property type="entry name" value="LGT"/>
    <property type="match status" value="1"/>
</dbReference>
<evidence type="ECO:0000256" key="2">
    <source>
        <dbReference type="ARBA" id="ARBA00022475"/>
    </source>
</evidence>
<evidence type="ECO:0000256" key="1">
    <source>
        <dbReference type="ARBA" id="ARBA00007150"/>
    </source>
</evidence>
<sequence length="258" mass="31803">MKIFDITIFWVHISPSYYWLMYALWFIFSYLILRKRKCFSEKELDSLMLYVFIWVILWGRLWYVLFYDFSYYLKNPLDIIATWKWWMSFHGWVLWVIIAMILFTIKNYRVSLKKASIKDFKKQFLKVADNVVSVLPIWLGLWRIGNYLNKELLWREYAWFLAVEKNGKYYFPIPLLEALFEWLILYIIVTIILKKSKNPWQTGWAFLFFYGIFRFTIEFLRVPDAQLWYIYWLLTMGQILSIPMIILWAYFLLKKNAN</sequence>
<evidence type="ECO:0000256" key="7">
    <source>
        <dbReference type="SAM" id="Phobius"/>
    </source>
</evidence>
<dbReference type="InterPro" id="IPR001640">
    <property type="entry name" value="Lgt"/>
</dbReference>
<feature type="transmembrane region" description="Helical" evidence="7">
    <location>
        <begin position="169"/>
        <end position="193"/>
    </location>
</feature>
<keyword evidence="3" id="KW-0808">Transferase</keyword>
<keyword evidence="2" id="KW-1003">Cell membrane</keyword>
<dbReference type="GO" id="GO:0008961">
    <property type="term" value="F:phosphatidylglycerol-prolipoprotein diacylglyceryl transferase activity"/>
    <property type="evidence" value="ECO:0007669"/>
    <property type="project" value="InterPro"/>
</dbReference>
<keyword evidence="5 7" id="KW-1133">Transmembrane helix</keyword>
<feature type="transmembrane region" description="Helical" evidence="7">
    <location>
        <begin position="124"/>
        <end position="144"/>
    </location>
</feature>